<comment type="caution">
    <text evidence="2">The sequence shown here is derived from an EMBL/GenBank/DDBJ whole genome shotgun (WGS) entry which is preliminary data.</text>
</comment>
<dbReference type="Proteomes" id="UP000065504">
    <property type="component" value="Unassembled WGS sequence"/>
</dbReference>
<reference evidence="2 3" key="1">
    <citation type="submission" date="2015-11" db="EMBL/GenBank/DDBJ databases">
        <title>Expanding the genomic diversity of Burkholderia species for the development of highly accurate diagnostics.</title>
        <authorList>
            <person name="Sahl J."/>
            <person name="Keim P."/>
            <person name="Wagner D."/>
        </authorList>
    </citation>
    <scope>NUCLEOTIDE SEQUENCE [LARGE SCALE GENOMIC DNA]</scope>
    <source>
        <strain evidence="2 3">MSMB782WGS</strain>
    </source>
</reference>
<dbReference type="InterPro" id="IPR004360">
    <property type="entry name" value="Glyas_Fos-R_dOase_dom"/>
</dbReference>
<feature type="domain" description="VOC" evidence="1">
    <location>
        <begin position="2"/>
        <end position="115"/>
    </location>
</feature>
<sequence>MKVKRIVANIDTQSIDDARRFYQRIFGLDLLMDHGWIATYGNAEQMSVQISFASQGGAGTPTPDLSIEVDDLDEALARVRAAGIPVEYGPADEPWGVRRFFVRDPFGKLVNVLAHG</sequence>
<name>A0A108CV98_9BURK</name>
<evidence type="ECO:0000313" key="3">
    <source>
        <dbReference type="Proteomes" id="UP000065504"/>
    </source>
</evidence>
<dbReference type="PROSITE" id="PS51819">
    <property type="entry name" value="VOC"/>
    <property type="match status" value="1"/>
</dbReference>
<dbReference type="Gene3D" id="3.10.180.10">
    <property type="entry name" value="2,3-Dihydroxybiphenyl 1,2-Dioxygenase, domain 1"/>
    <property type="match status" value="1"/>
</dbReference>
<dbReference type="SUPFAM" id="SSF54593">
    <property type="entry name" value="Glyoxalase/Bleomycin resistance protein/Dihydroxybiphenyl dioxygenase"/>
    <property type="match status" value="1"/>
</dbReference>
<proteinExistence type="predicted"/>
<dbReference type="EMBL" id="LPLU01000040">
    <property type="protein sequence ID" value="KWK81121.1"/>
    <property type="molecule type" value="Genomic_DNA"/>
</dbReference>
<dbReference type="InterPro" id="IPR029068">
    <property type="entry name" value="Glyas_Bleomycin-R_OHBP_Dase"/>
</dbReference>
<gene>
    <name evidence="2" type="ORF">WM16_04055</name>
</gene>
<accession>A0A108CV98</accession>
<organism evidence="2 3">
    <name type="scientific">Burkholderia ubonensis</name>
    <dbReference type="NCBI Taxonomy" id="101571"/>
    <lineage>
        <taxon>Bacteria</taxon>
        <taxon>Pseudomonadati</taxon>
        <taxon>Pseudomonadota</taxon>
        <taxon>Betaproteobacteria</taxon>
        <taxon>Burkholderiales</taxon>
        <taxon>Burkholderiaceae</taxon>
        <taxon>Burkholderia</taxon>
        <taxon>Burkholderia cepacia complex</taxon>
    </lineage>
</organism>
<dbReference type="AlphaFoldDB" id="A0A108CV98"/>
<protein>
    <submittedName>
        <fullName evidence="2">Glyoxalase</fullName>
    </submittedName>
</protein>
<evidence type="ECO:0000259" key="1">
    <source>
        <dbReference type="PROSITE" id="PS51819"/>
    </source>
</evidence>
<dbReference type="RefSeq" id="WP_060232892.1">
    <property type="nucleotide sequence ID" value="NZ_LPJF01000074.1"/>
</dbReference>
<dbReference type="InterPro" id="IPR037523">
    <property type="entry name" value="VOC_core"/>
</dbReference>
<dbReference type="Pfam" id="PF00903">
    <property type="entry name" value="Glyoxalase"/>
    <property type="match status" value="1"/>
</dbReference>
<evidence type="ECO:0000313" key="2">
    <source>
        <dbReference type="EMBL" id="KWK81121.1"/>
    </source>
</evidence>